<feature type="domain" description="Cytochrome c" evidence="6">
    <location>
        <begin position="34"/>
        <end position="94"/>
    </location>
</feature>
<evidence type="ECO:0000256" key="1">
    <source>
        <dbReference type="ARBA" id="ARBA00022617"/>
    </source>
</evidence>
<feature type="signal peptide" evidence="5">
    <location>
        <begin position="1"/>
        <end position="15"/>
    </location>
</feature>
<keyword evidence="2 4" id="KW-0479">Metal-binding</keyword>
<evidence type="ECO:0000256" key="4">
    <source>
        <dbReference type="PROSITE-ProRule" id="PRU00433"/>
    </source>
</evidence>
<dbReference type="InterPro" id="IPR036909">
    <property type="entry name" value="Cyt_c-like_dom_sf"/>
</dbReference>
<keyword evidence="3 4" id="KW-0408">Iron</keyword>
<dbReference type="EMBL" id="CP034159">
    <property type="protein sequence ID" value="AZI34479.1"/>
    <property type="molecule type" value="Genomic_DNA"/>
</dbReference>
<evidence type="ECO:0000313" key="8">
    <source>
        <dbReference type="Proteomes" id="UP000270185"/>
    </source>
</evidence>
<evidence type="ECO:0000256" key="3">
    <source>
        <dbReference type="ARBA" id="ARBA00023004"/>
    </source>
</evidence>
<dbReference type="OrthoDB" id="679921at2"/>
<gene>
    <name evidence="7" type="ORF">EIB73_11270</name>
</gene>
<proteinExistence type="predicted"/>
<evidence type="ECO:0000313" key="7">
    <source>
        <dbReference type="EMBL" id="AZI34479.1"/>
    </source>
</evidence>
<evidence type="ECO:0000259" key="6">
    <source>
        <dbReference type="PROSITE" id="PS51007"/>
    </source>
</evidence>
<dbReference type="GO" id="GO:0020037">
    <property type="term" value="F:heme binding"/>
    <property type="evidence" value="ECO:0007669"/>
    <property type="project" value="InterPro"/>
</dbReference>
<sequence length="94" mass="10214">MSFSLFALFSGLAIATSCTPKPVIVTGSKTMSAEYIAQGKTIFENSCAKCHDLPNPNDHSATDWVGLVNSMAPKAKLTDKQHEMVYDYIISAKQ</sequence>
<organism evidence="7 8">
    <name type="scientific">Kaistella carnis</name>
    <dbReference type="NCBI Taxonomy" id="1241979"/>
    <lineage>
        <taxon>Bacteria</taxon>
        <taxon>Pseudomonadati</taxon>
        <taxon>Bacteroidota</taxon>
        <taxon>Flavobacteriia</taxon>
        <taxon>Flavobacteriales</taxon>
        <taxon>Weeksellaceae</taxon>
        <taxon>Chryseobacterium group</taxon>
        <taxon>Kaistella</taxon>
    </lineage>
</organism>
<dbReference type="SUPFAM" id="SSF46626">
    <property type="entry name" value="Cytochrome c"/>
    <property type="match status" value="1"/>
</dbReference>
<accession>A0A3G8XN11</accession>
<dbReference type="PROSITE" id="PS51007">
    <property type="entry name" value="CYTC"/>
    <property type="match status" value="1"/>
</dbReference>
<dbReference type="AlphaFoldDB" id="A0A3G8XN11"/>
<dbReference type="KEGG" id="ccas:EIB73_11270"/>
<dbReference type="Gene3D" id="1.10.760.10">
    <property type="entry name" value="Cytochrome c-like domain"/>
    <property type="match status" value="1"/>
</dbReference>
<evidence type="ECO:0000256" key="5">
    <source>
        <dbReference type="SAM" id="SignalP"/>
    </source>
</evidence>
<keyword evidence="8" id="KW-1185">Reference proteome</keyword>
<dbReference type="Proteomes" id="UP000270185">
    <property type="component" value="Chromosome"/>
</dbReference>
<protein>
    <submittedName>
        <fullName evidence="7">Cytochrome C</fullName>
    </submittedName>
</protein>
<dbReference type="GO" id="GO:0009055">
    <property type="term" value="F:electron transfer activity"/>
    <property type="evidence" value="ECO:0007669"/>
    <property type="project" value="InterPro"/>
</dbReference>
<keyword evidence="5" id="KW-0732">Signal</keyword>
<reference evidence="8" key="1">
    <citation type="submission" date="2018-11" db="EMBL/GenBank/DDBJ databases">
        <title>Proposal to divide the Flavobacteriaceae and reorganize its genera based on Amino Acid Identity values calculated from whole genome sequences.</title>
        <authorList>
            <person name="Nicholson A.C."/>
            <person name="Gulvik C.A."/>
            <person name="Whitney A.M."/>
            <person name="Humrighouse B.W."/>
            <person name="Bell M."/>
            <person name="Holmes B."/>
            <person name="Steigerwalt A.G."/>
            <person name="Villarma A."/>
            <person name="Sheth M."/>
            <person name="Batra D."/>
            <person name="Pryor J."/>
            <person name="Bernardet J.-F."/>
            <person name="Hugo C."/>
            <person name="Kampfer P."/>
            <person name="Newman J.D."/>
            <person name="McQuiston J.R."/>
        </authorList>
    </citation>
    <scope>NUCLEOTIDE SEQUENCE [LARGE SCALE GENOMIC DNA]</scope>
    <source>
        <strain evidence="8">G0081</strain>
    </source>
</reference>
<feature type="chain" id="PRO_5018287487" evidence="5">
    <location>
        <begin position="16"/>
        <end position="94"/>
    </location>
</feature>
<dbReference type="InterPro" id="IPR009056">
    <property type="entry name" value="Cyt_c-like_dom"/>
</dbReference>
<name>A0A3G8XN11_9FLAO</name>
<keyword evidence="1 4" id="KW-0349">Heme</keyword>
<evidence type="ECO:0000256" key="2">
    <source>
        <dbReference type="ARBA" id="ARBA00022723"/>
    </source>
</evidence>
<dbReference type="GO" id="GO:0046872">
    <property type="term" value="F:metal ion binding"/>
    <property type="evidence" value="ECO:0007669"/>
    <property type="project" value="UniProtKB-KW"/>
</dbReference>